<dbReference type="PANTHER" id="PTHR31972">
    <property type="entry name" value="EXPRESSED PROTEIN"/>
    <property type="match status" value="1"/>
</dbReference>
<feature type="region of interest" description="Disordered" evidence="1">
    <location>
        <begin position="262"/>
        <end position="300"/>
    </location>
</feature>
<dbReference type="Proteomes" id="UP000017836">
    <property type="component" value="Unassembled WGS sequence"/>
</dbReference>
<dbReference type="OMA" id="FYIAITC"/>
<dbReference type="Pfam" id="PF05910">
    <property type="entry name" value="DUF868"/>
    <property type="match status" value="1"/>
</dbReference>
<keyword evidence="3" id="KW-1185">Reference proteome</keyword>
<dbReference type="eggNOG" id="ENOG502QRIY">
    <property type="taxonomic scope" value="Eukaryota"/>
</dbReference>
<name>U5DDS0_AMBTC</name>
<dbReference type="Gramene" id="ERN20380">
    <property type="protein sequence ID" value="ERN20380"/>
    <property type="gene ID" value="AMTR_s00068p00041900"/>
</dbReference>
<protein>
    <recommendedName>
        <fullName evidence="4">DUF868 domain-containing protein</fullName>
    </recommendedName>
</protein>
<evidence type="ECO:0000313" key="3">
    <source>
        <dbReference type="Proteomes" id="UP000017836"/>
    </source>
</evidence>
<sequence>MSQNFVTCLYQADLGGLPTFITLTWSKCLLSHTLSLSLSSSLSSPSTTSTTINLSPSPSSPLLSLFCPAPRHSKSLPCPHHPNNHPPLSLFFDFSKAHFSQSPEPTSNFFLTILSPKSKTPALFFGDLHDEARNRTHNACLLHPKLLSRREHVFGTTDYKTQARLGSLGHSHEIAIECGKKEMVVRVDGVAVVRVERLEWKFRGNERVRVGGFGVEIFWDVYNWVFGGGGNGVFVFRTEGGEEGEVVGVGGPPVGGAERRMLRKKTLSSPSRSPASVLRWGERSGATSGSGGSGSPNSGFSLHLYAWKKE</sequence>
<dbReference type="KEGG" id="atr:18448785"/>
<evidence type="ECO:0000256" key="1">
    <source>
        <dbReference type="SAM" id="MobiDB-lite"/>
    </source>
</evidence>
<evidence type="ECO:0008006" key="4">
    <source>
        <dbReference type="Google" id="ProtNLM"/>
    </source>
</evidence>
<dbReference type="OrthoDB" id="1894291at2759"/>
<dbReference type="InterPro" id="IPR008586">
    <property type="entry name" value="DUF868_pln"/>
</dbReference>
<dbReference type="AlphaFoldDB" id="U5DDS0"/>
<dbReference type="EMBL" id="KI392059">
    <property type="protein sequence ID" value="ERN20380.1"/>
    <property type="molecule type" value="Genomic_DNA"/>
</dbReference>
<organism evidence="2 3">
    <name type="scientific">Amborella trichopoda</name>
    <dbReference type="NCBI Taxonomy" id="13333"/>
    <lineage>
        <taxon>Eukaryota</taxon>
        <taxon>Viridiplantae</taxon>
        <taxon>Streptophyta</taxon>
        <taxon>Embryophyta</taxon>
        <taxon>Tracheophyta</taxon>
        <taxon>Spermatophyta</taxon>
        <taxon>Magnoliopsida</taxon>
        <taxon>Amborellales</taxon>
        <taxon>Amborellaceae</taxon>
        <taxon>Amborella</taxon>
    </lineage>
</organism>
<proteinExistence type="predicted"/>
<dbReference type="PANTHER" id="PTHR31972:SF6">
    <property type="entry name" value="DUF868 DOMAIN-CONTAINING PROTEIN"/>
    <property type="match status" value="1"/>
</dbReference>
<dbReference type="HOGENOM" id="CLU_042471_2_0_1"/>
<accession>U5DDS0</accession>
<reference evidence="3" key="1">
    <citation type="journal article" date="2013" name="Science">
        <title>The Amborella genome and the evolution of flowering plants.</title>
        <authorList>
            <consortium name="Amborella Genome Project"/>
        </authorList>
    </citation>
    <scope>NUCLEOTIDE SEQUENCE [LARGE SCALE GENOMIC DNA]</scope>
</reference>
<evidence type="ECO:0000313" key="2">
    <source>
        <dbReference type="EMBL" id="ERN20380.1"/>
    </source>
</evidence>
<gene>
    <name evidence="2" type="ORF">AMTR_s00068p00041900</name>
</gene>